<dbReference type="Pfam" id="PF02910">
    <property type="entry name" value="Succ_DH_flav_C"/>
    <property type="match status" value="1"/>
</dbReference>
<feature type="domain" description="FAD-dependent oxidoreductase 2 FAD-binding" evidence="15">
    <location>
        <begin position="88"/>
        <end position="492"/>
    </location>
</feature>
<dbReference type="InterPro" id="IPR037099">
    <property type="entry name" value="Fum_R/Succ_DH_flav-like_C_sf"/>
</dbReference>
<protein>
    <recommendedName>
        <fullName evidence="4">succinate dehydrogenase</fullName>
        <ecNumber evidence="4">1.3.5.1</ecNumber>
    </recommendedName>
</protein>
<feature type="binding site" evidence="13">
    <location>
        <position position="340"/>
    </location>
    <ligand>
        <name>substrate</name>
    </ligand>
</feature>
<organism evidence="17 18">
    <name type="scientific">Cellulosimicrobium composti</name>
    <dbReference type="NCBI Taxonomy" id="2672572"/>
    <lineage>
        <taxon>Bacteria</taxon>
        <taxon>Bacillati</taxon>
        <taxon>Actinomycetota</taxon>
        <taxon>Actinomycetes</taxon>
        <taxon>Micrococcales</taxon>
        <taxon>Promicromonosporaceae</taxon>
        <taxon>Cellulosimicrobium</taxon>
    </lineage>
</organism>
<evidence type="ECO:0000256" key="5">
    <source>
        <dbReference type="ARBA" id="ARBA00022448"/>
    </source>
</evidence>
<evidence type="ECO:0000256" key="7">
    <source>
        <dbReference type="ARBA" id="ARBA00022827"/>
    </source>
</evidence>
<dbReference type="FunFam" id="3.90.700.10:FF:000003">
    <property type="entry name" value="Fumarate reductase flavoprotein subunit"/>
    <property type="match status" value="1"/>
</dbReference>
<evidence type="ECO:0000256" key="9">
    <source>
        <dbReference type="ARBA" id="ARBA00023002"/>
    </source>
</evidence>
<feature type="region of interest" description="Disordered" evidence="14">
    <location>
        <begin position="51"/>
        <end position="77"/>
    </location>
</feature>
<gene>
    <name evidence="17" type="ORF">GJV82_06330</name>
</gene>
<accession>A0A6N7ZGL4</accession>
<evidence type="ECO:0000256" key="3">
    <source>
        <dbReference type="ARBA" id="ARBA00008040"/>
    </source>
</evidence>
<dbReference type="InterPro" id="IPR003953">
    <property type="entry name" value="FAD-dep_OxRdtase_2_FAD-bd"/>
</dbReference>
<dbReference type="GO" id="GO:0006113">
    <property type="term" value="P:fermentation"/>
    <property type="evidence" value="ECO:0007669"/>
    <property type="project" value="TreeGrafter"/>
</dbReference>
<feature type="active site" description="Proton acceptor" evidence="12">
    <location>
        <position position="383"/>
    </location>
</feature>
<proteinExistence type="inferred from homology"/>
<evidence type="ECO:0000256" key="13">
    <source>
        <dbReference type="PIRSR" id="PIRSR630664-51"/>
    </source>
</evidence>
<dbReference type="GO" id="GO:0022900">
    <property type="term" value="P:electron transport chain"/>
    <property type="evidence" value="ECO:0007669"/>
    <property type="project" value="InterPro"/>
</dbReference>
<evidence type="ECO:0000256" key="6">
    <source>
        <dbReference type="ARBA" id="ARBA00022630"/>
    </source>
</evidence>
<dbReference type="GO" id="GO:0005886">
    <property type="term" value="C:plasma membrane"/>
    <property type="evidence" value="ECO:0007669"/>
    <property type="project" value="TreeGrafter"/>
</dbReference>
<evidence type="ECO:0000256" key="12">
    <source>
        <dbReference type="PIRSR" id="PIRSR630664-50"/>
    </source>
</evidence>
<feature type="region of interest" description="Disordered" evidence="14">
    <location>
        <begin position="681"/>
        <end position="703"/>
    </location>
</feature>
<comment type="subcellular location">
    <subcellularLocation>
        <location evidence="2">Membrane</location>
        <topology evidence="2">Peripheral membrane protein</topology>
    </subcellularLocation>
</comment>
<dbReference type="Gene3D" id="3.50.50.60">
    <property type="entry name" value="FAD/NAD(P)-binding domain"/>
    <property type="match status" value="1"/>
</dbReference>
<keyword evidence="5" id="KW-0813">Transport</keyword>
<dbReference type="InterPro" id="IPR015939">
    <property type="entry name" value="Fum_Rdtase/Succ_DH_flav-like_C"/>
</dbReference>
<dbReference type="GO" id="GO:0009055">
    <property type="term" value="F:electron transfer activity"/>
    <property type="evidence" value="ECO:0007669"/>
    <property type="project" value="TreeGrafter"/>
</dbReference>
<feature type="region of interest" description="Disordered" evidence="14">
    <location>
        <begin position="1"/>
        <end position="28"/>
    </location>
</feature>
<evidence type="ECO:0000313" key="17">
    <source>
        <dbReference type="EMBL" id="MTG88561.1"/>
    </source>
</evidence>
<dbReference type="GO" id="GO:0008177">
    <property type="term" value="F:succinate dehydrogenase (quinone) activity"/>
    <property type="evidence" value="ECO:0007669"/>
    <property type="project" value="UniProtKB-EC"/>
</dbReference>
<dbReference type="Gene3D" id="3.90.700.10">
    <property type="entry name" value="Succinate dehydrogenase/fumarate reductase flavoprotein, catalytic domain"/>
    <property type="match status" value="1"/>
</dbReference>
<comment type="cofactor">
    <cofactor evidence="1 13">
        <name>FAD</name>
        <dbReference type="ChEBI" id="CHEBI:57692"/>
    </cofactor>
</comment>
<dbReference type="SUPFAM" id="SSF56425">
    <property type="entry name" value="Succinate dehydrogenase/fumarate reductase flavoprotein, catalytic domain"/>
    <property type="match status" value="1"/>
</dbReference>
<comment type="catalytic activity">
    <reaction evidence="11">
        <text>a quinone + succinate = fumarate + a quinol</text>
        <dbReference type="Rhea" id="RHEA:40523"/>
        <dbReference type="ChEBI" id="CHEBI:24646"/>
        <dbReference type="ChEBI" id="CHEBI:29806"/>
        <dbReference type="ChEBI" id="CHEBI:30031"/>
        <dbReference type="ChEBI" id="CHEBI:132124"/>
        <dbReference type="EC" id="1.3.5.1"/>
    </reaction>
</comment>
<dbReference type="InterPro" id="IPR027477">
    <property type="entry name" value="Succ_DH/fumarate_Rdtase_cat_sf"/>
</dbReference>
<dbReference type="Proteomes" id="UP000440668">
    <property type="component" value="Unassembled WGS sequence"/>
</dbReference>
<feature type="binding site" evidence="13">
    <location>
        <position position="451"/>
    </location>
    <ligand>
        <name>substrate</name>
    </ligand>
</feature>
<dbReference type="SUPFAM" id="SSF46977">
    <property type="entry name" value="Succinate dehydrogenase/fumarate reductase flavoprotein C-terminal domain"/>
    <property type="match status" value="1"/>
</dbReference>
<evidence type="ECO:0000256" key="2">
    <source>
        <dbReference type="ARBA" id="ARBA00004170"/>
    </source>
</evidence>
<dbReference type="PRINTS" id="PR00368">
    <property type="entry name" value="FADPNR"/>
</dbReference>
<keyword evidence="7 13" id="KW-0274">FAD</keyword>
<feature type="binding site" evidence="13">
    <location>
        <position position="486"/>
    </location>
    <ligand>
        <name>substrate</name>
    </ligand>
</feature>
<sequence length="703" mass="72693">MSTPGSSGRGAARTIPGRARRARWGGVPMTAPGRGTFACCARVRARGPFPYASPHPLPGHARAHRTGPPRGATPGAEPVSALRVERADVVVVGGGAAGLSAALAVAEAAARDKGRAPVVALVSKVYPLRSHTVAAEGGAAGVVGDDDSLEQHVADTVAGGAGLCEEDAVRFVVERAAGELYRLERWGLPWSRTDDGDVAVRRFGGMSRARTWFAADKTGFHLLHTLFQTSLRYSGPDGPVRRYDEHHVLDLVVDDPGGPDARVRGVVVHDQHRGEPLLLEAPAVVLATGGSARAWGTSTNAGICTGDGTAMALRAGVPLRDMEFLQFHPTGLPGSGILLTEAARGEGGVLLDAEGRRYLADYGLGPETPVGAPVPRTMELGPRDRLSQAFWHADRDGRTIPTPDGGVVLLDLRHLGAARLAERLPLVTGLAKQFAGVDPATEPVPVRPTAHYTMGGVRTDARGATSVAGLFAAGECASTGLHGANRLGSNSLVETLVVGRAAGEAALAWSREAGHLGADGGAAGAGAGVGPASADGQVVDRAAEIADGYLAMRGRGTEPPAAIRAELGRVLDADAGIYRDADGLRRALATVEDLRARYAAVRVVDTSAVLNTDWATTVELGATLLVAHATVAAALAREESRGAHQRLDFPDVDDVPRHSEVRLDAGGTIEVAHVPVGAEHDMSAGKRPITTPMSFSAERGAGS</sequence>
<evidence type="ECO:0000313" key="18">
    <source>
        <dbReference type="Proteomes" id="UP000440668"/>
    </source>
</evidence>
<dbReference type="PANTHER" id="PTHR11632">
    <property type="entry name" value="SUCCINATE DEHYDROGENASE 2 FLAVOPROTEIN SUBUNIT"/>
    <property type="match status" value="1"/>
</dbReference>
<dbReference type="NCBIfam" id="TIGR01812">
    <property type="entry name" value="sdhA_frdA_Gneg"/>
    <property type="match status" value="1"/>
</dbReference>
<feature type="binding site" evidence="13">
    <location>
        <position position="475"/>
    </location>
    <ligand>
        <name>FAD</name>
        <dbReference type="ChEBI" id="CHEBI:57692"/>
    </ligand>
</feature>
<evidence type="ECO:0000256" key="4">
    <source>
        <dbReference type="ARBA" id="ARBA00012792"/>
    </source>
</evidence>
<comment type="caution">
    <text evidence="17">The sequence shown here is derived from an EMBL/GenBank/DDBJ whole genome shotgun (WGS) entry which is preliminary data.</text>
</comment>
<dbReference type="PANTHER" id="PTHR11632:SF82">
    <property type="entry name" value="FUMARATE REDUCTASE FLAVOPROTEIN SUBUNIT"/>
    <property type="match status" value="1"/>
</dbReference>
<feature type="binding site" evidence="13">
    <location>
        <position position="307"/>
    </location>
    <ligand>
        <name>FAD</name>
        <dbReference type="ChEBI" id="CHEBI:57692"/>
    </ligand>
</feature>
<feature type="domain" description="Fumarate reductase/succinate dehydrogenase flavoprotein-like C-terminal" evidence="16">
    <location>
        <begin position="564"/>
        <end position="655"/>
    </location>
</feature>
<dbReference type="InterPro" id="IPR003952">
    <property type="entry name" value="FRD_SDH_FAD_BS"/>
</dbReference>
<evidence type="ECO:0000259" key="16">
    <source>
        <dbReference type="Pfam" id="PF02910"/>
    </source>
</evidence>
<feature type="binding site" evidence="13">
    <location>
        <begin position="123"/>
        <end position="138"/>
    </location>
    <ligand>
        <name>FAD</name>
        <dbReference type="ChEBI" id="CHEBI:57692"/>
    </ligand>
</feature>
<comment type="similarity">
    <text evidence="3">Belongs to the FAD-dependent oxidoreductase 2 family. FRD/SDH subfamily.</text>
</comment>
<feature type="binding site" evidence="13">
    <location>
        <position position="328"/>
    </location>
    <ligand>
        <name>substrate</name>
    </ligand>
</feature>
<dbReference type="InterPro" id="IPR014006">
    <property type="entry name" value="Succ_Dhase_FrdA_Gneg"/>
</dbReference>
<dbReference type="Gene3D" id="1.20.58.100">
    <property type="entry name" value="Fumarate reductase/succinate dehydrogenase flavoprotein-like, C-terminal domain"/>
    <property type="match status" value="1"/>
</dbReference>
<dbReference type="InterPro" id="IPR030664">
    <property type="entry name" value="SdhA/FrdA/AprA"/>
</dbReference>
<dbReference type="EC" id="1.3.5.1" evidence="4"/>
<evidence type="ECO:0000256" key="8">
    <source>
        <dbReference type="ARBA" id="ARBA00022982"/>
    </source>
</evidence>
<dbReference type="InterPro" id="IPR036188">
    <property type="entry name" value="FAD/NAD-bd_sf"/>
</dbReference>
<keyword evidence="6 13" id="KW-0285">Flavoprotein</keyword>
<dbReference type="GO" id="GO:0033765">
    <property type="term" value="F:steroid dehydrogenase activity, acting on the CH-CH group of donors"/>
    <property type="evidence" value="ECO:0007669"/>
    <property type="project" value="UniProtKB-ARBA"/>
</dbReference>
<keyword evidence="8" id="KW-0249">Electron transport</keyword>
<dbReference type="GO" id="GO:0050660">
    <property type="term" value="F:flavin adenine dinucleotide binding"/>
    <property type="evidence" value="ECO:0007669"/>
    <property type="project" value="InterPro"/>
</dbReference>
<dbReference type="EMBL" id="WMKA01000010">
    <property type="protein sequence ID" value="MTG88561.1"/>
    <property type="molecule type" value="Genomic_DNA"/>
</dbReference>
<evidence type="ECO:0000256" key="1">
    <source>
        <dbReference type="ARBA" id="ARBA00001974"/>
    </source>
</evidence>
<keyword evidence="9" id="KW-0560">Oxidoreductase</keyword>
<evidence type="ECO:0000256" key="10">
    <source>
        <dbReference type="ARBA" id="ARBA00023136"/>
    </source>
</evidence>
<dbReference type="GO" id="GO:0009061">
    <property type="term" value="P:anaerobic respiration"/>
    <property type="evidence" value="ECO:0007669"/>
    <property type="project" value="TreeGrafter"/>
</dbReference>
<dbReference type="PROSITE" id="PS00504">
    <property type="entry name" value="FRD_SDH_FAD_BINDING"/>
    <property type="match status" value="1"/>
</dbReference>
<evidence type="ECO:0000259" key="15">
    <source>
        <dbReference type="Pfam" id="PF00890"/>
    </source>
</evidence>
<dbReference type="Pfam" id="PF00890">
    <property type="entry name" value="FAD_binding_2"/>
    <property type="match status" value="1"/>
</dbReference>
<name>A0A6N7ZGL4_9MICO</name>
<evidence type="ECO:0000256" key="14">
    <source>
        <dbReference type="SAM" id="MobiDB-lite"/>
    </source>
</evidence>
<dbReference type="SUPFAM" id="SSF51905">
    <property type="entry name" value="FAD/NAD(P)-binding domain"/>
    <property type="match status" value="1"/>
</dbReference>
<dbReference type="AlphaFoldDB" id="A0A6N7ZGL4"/>
<reference evidence="17 18" key="1">
    <citation type="submission" date="2019-11" db="EMBL/GenBank/DDBJ databases">
        <title>Cellulosimicrobium composti sp. nov. isolated from a compost.</title>
        <authorList>
            <person name="Yang Y."/>
        </authorList>
    </citation>
    <scope>NUCLEOTIDE SEQUENCE [LARGE SCALE GENOMIC DNA]</scope>
    <source>
        <strain evidence="17 18">BIT-GX5</strain>
    </source>
</reference>
<keyword evidence="10" id="KW-0472">Membrane</keyword>
<feature type="binding site" evidence="13">
    <location>
        <begin position="93"/>
        <end position="98"/>
    </location>
    <ligand>
        <name>FAD</name>
        <dbReference type="ChEBI" id="CHEBI:57692"/>
    </ligand>
</feature>
<evidence type="ECO:0000256" key="11">
    <source>
        <dbReference type="ARBA" id="ARBA00049220"/>
    </source>
</evidence>
<feature type="binding site" evidence="13">
    <location>
        <begin position="491"/>
        <end position="492"/>
    </location>
    <ligand>
        <name>FAD</name>
        <dbReference type="ChEBI" id="CHEBI:57692"/>
    </ligand>
</feature>